<dbReference type="PANTHER" id="PTHR12709">
    <property type="entry name" value="DNA-DIRECTED RNA POLYMERASE II, III"/>
    <property type="match status" value="1"/>
</dbReference>
<evidence type="ECO:0000259" key="10">
    <source>
        <dbReference type="Pfam" id="PF17875"/>
    </source>
</evidence>
<dbReference type="Proteomes" id="UP000694580">
    <property type="component" value="Chromosome 20"/>
</dbReference>
<dbReference type="GO" id="GO:0005736">
    <property type="term" value="C:RNA polymerase I complex"/>
    <property type="evidence" value="ECO:0007669"/>
    <property type="project" value="TreeGrafter"/>
</dbReference>
<sequence length="320" mass="35415">MASLQEKCPDNAGPAAPTPTPVPVPAPCVIPAFAEACALLDAPYSCLVLDGHRRHVALPPVYLRKKKRGIREELSAELLKYSDSMKGVPLAFDDIKVVGPHADILDDQGYVHMNIEATFVVFKPKRGQKLKGVVNKLGQTHVGCLVHGCFNASVLKPGSLSVEAWRDSGLKVGDDLEFEVANLDADAAGVLLIRGRLTKSRIEELLSAAEAPEPVEPQIETVEGVKKHKKKKDKRPEKHERQDEEEEELADSGLEVSQMDESVVQEKKKRKKEKRRKVEGSDSSGYLSEKSSRKRKEVERDDVTDNAETLNVKKKKKKKC</sequence>
<evidence type="ECO:0000256" key="3">
    <source>
        <dbReference type="ARBA" id="ARBA00022478"/>
    </source>
</evidence>
<reference evidence="11" key="3">
    <citation type="submission" date="2025-09" db="UniProtKB">
        <authorList>
            <consortium name="Ensembl"/>
        </authorList>
    </citation>
    <scope>IDENTIFICATION</scope>
</reference>
<dbReference type="Pfam" id="PF03876">
    <property type="entry name" value="SHS2_Rpb7-N"/>
    <property type="match status" value="1"/>
</dbReference>
<keyword evidence="3 7" id="KW-0240">DNA-directed RNA polymerase</keyword>
<feature type="region of interest" description="Disordered" evidence="8">
    <location>
        <begin position="216"/>
        <end position="320"/>
    </location>
</feature>
<dbReference type="GO" id="GO:0006352">
    <property type="term" value="P:DNA-templated transcription initiation"/>
    <property type="evidence" value="ECO:0007669"/>
    <property type="project" value="UniProtKB-UniRule"/>
</dbReference>
<feature type="compositionally biased region" description="Basic residues" evidence="8">
    <location>
        <begin position="267"/>
        <end position="277"/>
    </location>
</feature>
<dbReference type="InterPro" id="IPR005576">
    <property type="entry name" value="Rpb7-like_N"/>
</dbReference>
<keyword evidence="12" id="KW-1185">Reference proteome</keyword>
<comment type="subcellular location">
    <subcellularLocation>
        <location evidence="1">Nucleus</location>
        <location evidence="1">Nucleolus</location>
    </subcellularLocation>
</comment>
<feature type="domain" description="RNA polymerase Rpb7-like N-terminal" evidence="9">
    <location>
        <begin position="54"/>
        <end position="109"/>
    </location>
</feature>
<dbReference type="InterPro" id="IPR041178">
    <property type="entry name" value="RPA43_OB"/>
</dbReference>
<name>A0AAY4DBR6_9TELE</name>
<reference evidence="11" key="2">
    <citation type="submission" date="2025-08" db="UniProtKB">
        <authorList>
            <consortium name="Ensembl"/>
        </authorList>
    </citation>
    <scope>IDENTIFICATION</scope>
</reference>
<dbReference type="PANTHER" id="PTHR12709:SF5">
    <property type="entry name" value="DNA-DIRECTED RNA POLYMERASE I SUBUNIT RPA43"/>
    <property type="match status" value="1"/>
</dbReference>
<gene>
    <name evidence="11" type="primary">polr1f</name>
</gene>
<dbReference type="GO" id="GO:0006362">
    <property type="term" value="P:transcription elongation by RNA polymerase I"/>
    <property type="evidence" value="ECO:0007669"/>
    <property type="project" value="TreeGrafter"/>
</dbReference>
<dbReference type="Gene3D" id="3.30.1490.120">
    <property type="entry name" value="RNA polymerase Rpb7-like, N-terminal domain"/>
    <property type="match status" value="1"/>
</dbReference>
<keyword evidence="5 7" id="KW-0804">Transcription</keyword>
<comment type="function">
    <text evidence="7">DNA-dependent RNA polymerase which catalyzes the transcription of DNA into RNA using the four ribonucleoside triphosphates as substrates.</text>
</comment>
<dbReference type="InterPro" id="IPR041901">
    <property type="entry name" value="RNAP_I_Rpa43_N"/>
</dbReference>
<evidence type="ECO:0000256" key="7">
    <source>
        <dbReference type="RuleBase" id="RU369086"/>
    </source>
</evidence>
<dbReference type="Pfam" id="PF17875">
    <property type="entry name" value="RPA43_OB"/>
    <property type="match status" value="1"/>
</dbReference>
<dbReference type="CDD" id="cd04328">
    <property type="entry name" value="RNAP_I_Rpa43_N"/>
    <property type="match status" value="1"/>
</dbReference>
<reference evidence="11 12" key="1">
    <citation type="submission" date="2020-06" db="EMBL/GenBank/DDBJ databases">
        <authorList>
            <consortium name="Wellcome Sanger Institute Data Sharing"/>
        </authorList>
    </citation>
    <scope>NUCLEOTIDE SEQUENCE [LARGE SCALE GENOMIC DNA]</scope>
</reference>
<dbReference type="Ensembl" id="ENSDCDT00010052654.1">
    <property type="protein sequence ID" value="ENSDCDP00010042614.1"/>
    <property type="gene ID" value="ENSDCDG00010026790.1"/>
</dbReference>
<dbReference type="InterPro" id="IPR036898">
    <property type="entry name" value="RNA_pol_Rpb7-like_N_sf"/>
</dbReference>
<protein>
    <recommendedName>
        <fullName evidence="7">DNA-directed RNA polymerase subunit</fullName>
    </recommendedName>
</protein>
<evidence type="ECO:0000259" key="9">
    <source>
        <dbReference type="Pfam" id="PF03876"/>
    </source>
</evidence>
<feature type="domain" description="RPA43 OB" evidence="10">
    <location>
        <begin position="124"/>
        <end position="276"/>
    </location>
</feature>
<evidence type="ECO:0000256" key="8">
    <source>
        <dbReference type="SAM" id="MobiDB-lite"/>
    </source>
</evidence>
<comment type="similarity">
    <text evidence="2">Belongs to the eukaryotic RPA43 RNA polymerase subunit family.</text>
</comment>
<dbReference type="FunFam" id="3.30.1490.120:FF:000003">
    <property type="entry name" value="DNA-directed RNA polymerase I subunit RPA43"/>
    <property type="match status" value="1"/>
</dbReference>
<keyword evidence="4" id="KW-0597">Phosphoprotein</keyword>
<evidence type="ECO:0000313" key="12">
    <source>
        <dbReference type="Proteomes" id="UP000694580"/>
    </source>
</evidence>
<evidence type="ECO:0000256" key="6">
    <source>
        <dbReference type="ARBA" id="ARBA00023242"/>
    </source>
</evidence>
<organism evidence="11 12">
    <name type="scientific">Denticeps clupeoides</name>
    <name type="common">denticle herring</name>
    <dbReference type="NCBI Taxonomy" id="299321"/>
    <lineage>
        <taxon>Eukaryota</taxon>
        <taxon>Metazoa</taxon>
        <taxon>Chordata</taxon>
        <taxon>Craniata</taxon>
        <taxon>Vertebrata</taxon>
        <taxon>Euteleostomi</taxon>
        <taxon>Actinopterygii</taxon>
        <taxon>Neopterygii</taxon>
        <taxon>Teleostei</taxon>
        <taxon>Clupei</taxon>
        <taxon>Clupeiformes</taxon>
        <taxon>Denticipitoidei</taxon>
        <taxon>Denticipitidae</taxon>
        <taxon>Denticeps</taxon>
    </lineage>
</organism>
<dbReference type="AlphaFoldDB" id="A0AAY4DBR6"/>
<dbReference type="Gene3D" id="2.40.50.1060">
    <property type="match status" value="1"/>
</dbReference>
<evidence type="ECO:0000313" key="11">
    <source>
        <dbReference type="Ensembl" id="ENSDCDP00010042614.1"/>
    </source>
</evidence>
<evidence type="ECO:0000256" key="5">
    <source>
        <dbReference type="ARBA" id="ARBA00023163"/>
    </source>
</evidence>
<accession>A0AAY4DBR6</accession>
<evidence type="ECO:0000256" key="1">
    <source>
        <dbReference type="ARBA" id="ARBA00004604"/>
    </source>
</evidence>
<keyword evidence="6 7" id="KW-0539">Nucleus</keyword>
<feature type="region of interest" description="Disordered" evidence="8">
    <location>
        <begin position="1"/>
        <end position="20"/>
    </location>
</feature>
<proteinExistence type="inferred from homology"/>
<dbReference type="GeneTree" id="ENSGT00390000005553"/>
<dbReference type="InterPro" id="IPR045113">
    <property type="entry name" value="Rpb7-like"/>
</dbReference>
<evidence type="ECO:0000256" key="2">
    <source>
        <dbReference type="ARBA" id="ARBA00005930"/>
    </source>
</evidence>
<evidence type="ECO:0000256" key="4">
    <source>
        <dbReference type="ARBA" id="ARBA00022553"/>
    </source>
</evidence>